<dbReference type="InterPro" id="IPR027843">
    <property type="entry name" value="DUF4440"/>
</dbReference>
<gene>
    <name evidence="2" type="ORF">FVP60_07705</name>
</gene>
<dbReference type="InterPro" id="IPR011944">
    <property type="entry name" value="Steroid_delta5-4_isomerase"/>
</dbReference>
<protein>
    <submittedName>
        <fullName evidence="2">SgcJ/EcaC family oxidoreductase</fullName>
    </submittedName>
</protein>
<evidence type="ECO:0000313" key="2">
    <source>
        <dbReference type="EMBL" id="TXK04866.1"/>
    </source>
</evidence>
<evidence type="ECO:0000259" key="1">
    <source>
        <dbReference type="Pfam" id="PF14534"/>
    </source>
</evidence>
<keyword evidence="3" id="KW-1185">Reference proteome</keyword>
<dbReference type="Proteomes" id="UP000321196">
    <property type="component" value="Unassembled WGS sequence"/>
</dbReference>
<sequence length="131" mass="14217">MARCAGPAFSGLCGWGGYGGWVIVEPLHQHLPLRCAEQYCQPNLRDAVGAVLLPPPPPNRVPFCLRWDGSVTLGGHVKSPSDVVAAWERAWNAGDADALAALFADDAEFVNVVGLWWHDRASIREAQPEFV</sequence>
<organism evidence="2 3">
    <name type="scientific">Microbacterium mitrae</name>
    <dbReference type="NCBI Taxonomy" id="664640"/>
    <lineage>
        <taxon>Bacteria</taxon>
        <taxon>Bacillati</taxon>
        <taxon>Actinomycetota</taxon>
        <taxon>Actinomycetes</taxon>
        <taxon>Micrococcales</taxon>
        <taxon>Microbacteriaceae</taxon>
        <taxon>Microbacterium</taxon>
    </lineage>
</organism>
<dbReference type="NCBIfam" id="TIGR02246">
    <property type="entry name" value="SgcJ/EcaC family oxidoreductase"/>
    <property type="match status" value="1"/>
</dbReference>
<dbReference type="OrthoDB" id="582586at2"/>
<reference evidence="2 3" key="1">
    <citation type="submission" date="2019-08" db="EMBL/GenBank/DDBJ databases">
        <authorList>
            <person name="Dong K."/>
        </authorList>
    </citation>
    <scope>NUCLEOTIDE SEQUENCE [LARGE SCALE GENOMIC DNA]</scope>
    <source>
        <strain evidence="2 3">M4-8</strain>
    </source>
</reference>
<dbReference type="Pfam" id="PF14534">
    <property type="entry name" value="DUF4440"/>
    <property type="match status" value="1"/>
</dbReference>
<dbReference type="AlphaFoldDB" id="A0A5C8HN35"/>
<comment type="caution">
    <text evidence="2">The sequence shown here is derived from an EMBL/GenBank/DDBJ whole genome shotgun (WGS) entry which is preliminary data.</text>
</comment>
<dbReference type="Gene3D" id="3.10.450.50">
    <property type="match status" value="1"/>
</dbReference>
<accession>A0A5C8HN35</accession>
<proteinExistence type="predicted"/>
<dbReference type="EMBL" id="VRSW01000002">
    <property type="protein sequence ID" value="TXK04866.1"/>
    <property type="molecule type" value="Genomic_DNA"/>
</dbReference>
<evidence type="ECO:0000313" key="3">
    <source>
        <dbReference type="Proteomes" id="UP000321196"/>
    </source>
</evidence>
<feature type="domain" description="DUF4440" evidence="1">
    <location>
        <begin position="83"/>
        <end position="125"/>
    </location>
</feature>
<name>A0A5C8HN35_9MICO</name>
<dbReference type="SUPFAM" id="SSF54427">
    <property type="entry name" value="NTF2-like"/>
    <property type="match status" value="1"/>
</dbReference>
<dbReference type="InterPro" id="IPR032710">
    <property type="entry name" value="NTF2-like_dom_sf"/>
</dbReference>